<evidence type="ECO:0000313" key="2">
    <source>
        <dbReference type="Proteomes" id="UP000257109"/>
    </source>
</evidence>
<sequence length="133" mass="15215">MPIALRKGKRSCVSFITTIDAIKTPASVQEAIKDSNWVQTMREEMKALERNSTWDIVDKPKDNRVVACRWICIVKCKSDGTLDQYKARLLSTLLITQSNMIEQNTEINKYFIKEKLDGSLIVTAHIPKGSKWQ</sequence>
<comment type="caution">
    <text evidence="1">The sequence shown here is derived from an EMBL/GenBank/DDBJ whole genome shotgun (WGS) entry which is preliminary data.</text>
</comment>
<dbReference type="Proteomes" id="UP000257109">
    <property type="component" value="Unassembled WGS sequence"/>
</dbReference>
<dbReference type="STRING" id="157652.A0A371HDL7"/>
<name>A0A371HDL7_MUCPR</name>
<organism evidence="1 2">
    <name type="scientific">Mucuna pruriens</name>
    <name type="common">Velvet bean</name>
    <name type="synonym">Dolichos pruriens</name>
    <dbReference type="NCBI Taxonomy" id="157652"/>
    <lineage>
        <taxon>Eukaryota</taxon>
        <taxon>Viridiplantae</taxon>
        <taxon>Streptophyta</taxon>
        <taxon>Embryophyta</taxon>
        <taxon>Tracheophyta</taxon>
        <taxon>Spermatophyta</taxon>
        <taxon>Magnoliopsida</taxon>
        <taxon>eudicotyledons</taxon>
        <taxon>Gunneridae</taxon>
        <taxon>Pentapetalae</taxon>
        <taxon>rosids</taxon>
        <taxon>fabids</taxon>
        <taxon>Fabales</taxon>
        <taxon>Fabaceae</taxon>
        <taxon>Papilionoideae</taxon>
        <taxon>50 kb inversion clade</taxon>
        <taxon>NPAAA clade</taxon>
        <taxon>indigoferoid/millettioid clade</taxon>
        <taxon>Phaseoleae</taxon>
        <taxon>Mucuna</taxon>
    </lineage>
</organism>
<feature type="non-terminal residue" evidence="1">
    <location>
        <position position="133"/>
    </location>
</feature>
<dbReference type="EMBL" id="QJKJ01002902">
    <property type="protein sequence ID" value="RDY00804.1"/>
    <property type="molecule type" value="Genomic_DNA"/>
</dbReference>
<dbReference type="OrthoDB" id="695883at2759"/>
<proteinExistence type="predicted"/>
<protein>
    <submittedName>
        <fullName evidence="1">Mitochondrial protein</fullName>
    </submittedName>
</protein>
<accession>A0A371HDL7</accession>
<keyword evidence="2" id="KW-1185">Reference proteome</keyword>
<dbReference type="AlphaFoldDB" id="A0A371HDL7"/>
<gene>
    <name evidence="1" type="ORF">CR513_15957</name>
</gene>
<reference evidence="1" key="1">
    <citation type="submission" date="2018-05" db="EMBL/GenBank/DDBJ databases">
        <title>Draft genome of Mucuna pruriens seed.</title>
        <authorList>
            <person name="Nnadi N.E."/>
            <person name="Vos R."/>
            <person name="Hasami M.H."/>
            <person name="Devisetty U.K."/>
            <person name="Aguiy J.C."/>
        </authorList>
    </citation>
    <scope>NUCLEOTIDE SEQUENCE [LARGE SCALE GENOMIC DNA]</scope>
    <source>
        <strain evidence="1">JCA_2017</strain>
    </source>
</reference>
<feature type="non-terminal residue" evidence="1">
    <location>
        <position position="1"/>
    </location>
</feature>
<evidence type="ECO:0000313" key="1">
    <source>
        <dbReference type="EMBL" id="RDY00804.1"/>
    </source>
</evidence>